<feature type="transmembrane region" description="Helical" evidence="8">
    <location>
        <begin position="49"/>
        <end position="73"/>
    </location>
</feature>
<dbReference type="SUPFAM" id="SSF103473">
    <property type="entry name" value="MFS general substrate transporter"/>
    <property type="match status" value="1"/>
</dbReference>
<evidence type="ECO:0000256" key="8">
    <source>
        <dbReference type="SAM" id="Phobius"/>
    </source>
</evidence>
<feature type="transmembrane region" description="Helical" evidence="8">
    <location>
        <begin position="402"/>
        <end position="422"/>
    </location>
</feature>
<dbReference type="RefSeq" id="XP_033605547.1">
    <property type="nucleotide sequence ID" value="XM_033745961.1"/>
</dbReference>
<feature type="transmembrane region" description="Helical" evidence="8">
    <location>
        <begin position="472"/>
        <end position="491"/>
    </location>
</feature>
<evidence type="ECO:0000256" key="2">
    <source>
        <dbReference type="ARBA" id="ARBA00010992"/>
    </source>
</evidence>
<dbReference type="PANTHER" id="PTHR48022">
    <property type="entry name" value="PLASTIDIC GLUCOSE TRANSPORTER 4"/>
    <property type="match status" value="1"/>
</dbReference>
<evidence type="ECO:0000313" key="10">
    <source>
        <dbReference type="EMBL" id="KAF2763096.1"/>
    </source>
</evidence>
<evidence type="ECO:0000256" key="4">
    <source>
        <dbReference type="ARBA" id="ARBA00022692"/>
    </source>
</evidence>
<dbReference type="OrthoDB" id="6133115at2759"/>
<dbReference type="GO" id="GO:0016020">
    <property type="term" value="C:membrane"/>
    <property type="evidence" value="ECO:0007669"/>
    <property type="project" value="UniProtKB-SubCell"/>
</dbReference>
<evidence type="ECO:0000313" key="11">
    <source>
        <dbReference type="Proteomes" id="UP000799437"/>
    </source>
</evidence>
<keyword evidence="5 8" id="KW-1133">Transmembrane helix</keyword>
<evidence type="ECO:0000256" key="3">
    <source>
        <dbReference type="ARBA" id="ARBA00022448"/>
    </source>
</evidence>
<dbReference type="InterPro" id="IPR003663">
    <property type="entry name" value="Sugar/inositol_transpt"/>
</dbReference>
<dbReference type="GeneID" id="54487015"/>
<name>A0A6A6WLS2_9PEZI</name>
<sequence length="531" mass="58270">MAEKAFEVNERVDAEGDGRTKEIQVHSVALTAAVEAQPPKLLSKGMLKLYFIMTIGYLVSTLNGFDSSLMGSINAMESYQKTFGLSGAGSSTGIIFIVYNLGQIAAFPFCGFFADGYGRRVCIFVGCALVLVGTAVQVTAHGTGHFIAGRFILGFGASIASAAGPTYTVELAHPAYRGFMAGMYNNFWWLGNILAGWTTYGTNLHLGHSSWAWRLPTLVQCILPGITMSLVLFFPESPRWLIMQNRHAEALAVMAKYHAPDNNPSSPIVQLQYQEITADLTATTTHDSSPWYDFSALYNTRPARYRLALVIAMSFFGQWSGNNVVSYFLPQMVLQAGIRDPSTQLLISAINPLFSMLAAILGASLLDRLGRRTMLLGGLAGALVAYILLTAFTARTPHNPDLAYGTIVSIYAFGIFFAWGWTPLQTLYAVECLETRTRAKGSGLNFLFLNVAMMVNTYGISVGIERIGWRLYLVYIGWIVVEMGVVWGFFVETAGHTLEELGRVFEARRPVEASLRKVRVERAVRPGSINI</sequence>
<dbReference type="EMBL" id="ML996565">
    <property type="protein sequence ID" value="KAF2763096.1"/>
    <property type="molecule type" value="Genomic_DNA"/>
</dbReference>
<keyword evidence="3 7" id="KW-0813">Transport</keyword>
<keyword evidence="11" id="KW-1185">Reference proteome</keyword>
<dbReference type="InterPro" id="IPR005828">
    <property type="entry name" value="MFS_sugar_transport-like"/>
</dbReference>
<comment type="subcellular location">
    <subcellularLocation>
        <location evidence="1">Membrane</location>
        <topology evidence="1">Multi-pass membrane protein</topology>
    </subcellularLocation>
</comment>
<dbReference type="InterPro" id="IPR050360">
    <property type="entry name" value="MFS_Sugar_Transporters"/>
</dbReference>
<reference evidence="10" key="1">
    <citation type="journal article" date="2020" name="Stud. Mycol.">
        <title>101 Dothideomycetes genomes: a test case for predicting lifestyles and emergence of pathogens.</title>
        <authorList>
            <person name="Haridas S."/>
            <person name="Albert R."/>
            <person name="Binder M."/>
            <person name="Bloem J."/>
            <person name="Labutti K."/>
            <person name="Salamov A."/>
            <person name="Andreopoulos B."/>
            <person name="Baker S."/>
            <person name="Barry K."/>
            <person name="Bills G."/>
            <person name="Bluhm B."/>
            <person name="Cannon C."/>
            <person name="Castanera R."/>
            <person name="Culley D."/>
            <person name="Daum C."/>
            <person name="Ezra D."/>
            <person name="Gonzalez J."/>
            <person name="Henrissat B."/>
            <person name="Kuo A."/>
            <person name="Liang C."/>
            <person name="Lipzen A."/>
            <person name="Lutzoni F."/>
            <person name="Magnuson J."/>
            <person name="Mondo S."/>
            <person name="Nolan M."/>
            <person name="Ohm R."/>
            <person name="Pangilinan J."/>
            <person name="Park H.-J."/>
            <person name="Ramirez L."/>
            <person name="Alfaro M."/>
            <person name="Sun H."/>
            <person name="Tritt A."/>
            <person name="Yoshinaga Y."/>
            <person name="Zwiers L.-H."/>
            <person name="Turgeon B."/>
            <person name="Goodwin S."/>
            <person name="Spatafora J."/>
            <person name="Crous P."/>
            <person name="Grigoriev I."/>
        </authorList>
    </citation>
    <scope>NUCLEOTIDE SEQUENCE</scope>
    <source>
        <strain evidence="10">CBS 121739</strain>
    </source>
</reference>
<dbReference type="PRINTS" id="PR00171">
    <property type="entry name" value="SUGRTRNSPORT"/>
</dbReference>
<evidence type="ECO:0000256" key="1">
    <source>
        <dbReference type="ARBA" id="ARBA00004141"/>
    </source>
</evidence>
<dbReference type="Gene3D" id="1.20.1250.20">
    <property type="entry name" value="MFS general substrate transporter like domains"/>
    <property type="match status" value="1"/>
</dbReference>
<feature type="transmembrane region" description="Helical" evidence="8">
    <location>
        <begin position="307"/>
        <end position="325"/>
    </location>
</feature>
<dbReference type="InterPro" id="IPR036259">
    <property type="entry name" value="MFS_trans_sf"/>
</dbReference>
<evidence type="ECO:0000256" key="5">
    <source>
        <dbReference type="ARBA" id="ARBA00022989"/>
    </source>
</evidence>
<dbReference type="Proteomes" id="UP000799437">
    <property type="component" value="Unassembled WGS sequence"/>
</dbReference>
<gene>
    <name evidence="10" type="ORF">EJ05DRAFT_491208</name>
</gene>
<keyword evidence="4 8" id="KW-0812">Transmembrane</keyword>
<evidence type="ECO:0000256" key="6">
    <source>
        <dbReference type="ARBA" id="ARBA00023136"/>
    </source>
</evidence>
<feature type="transmembrane region" description="Helical" evidence="8">
    <location>
        <begin position="146"/>
        <end position="169"/>
    </location>
</feature>
<keyword evidence="6 8" id="KW-0472">Membrane</keyword>
<feature type="transmembrane region" description="Helical" evidence="8">
    <location>
        <begin position="345"/>
        <end position="366"/>
    </location>
</feature>
<proteinExistence type="inferred from homology"/>
<organism evidence="10 11">
    <name type="scientific">Pseudovirgaria hyperparasitica</name>
    <dbReference type="NCBI Taxonomy" id="470096"/>
    <lineage>
        <taxon>Eukaryota</taxon>
        <taxon>Fungi</taxon>
        <taxon>Dikarya</taxon>
        <taxon>Ascomycota</taxon>
        <taxon>Pezizomycotina</taxon>
        <taxon>Dothideomycetes</taxon>
        <taxon>Dothideomycetes incertae sedis</taxon>
        <taxon>Acrospermales</taxon>
        <taxon>Acrospermaceae</taxon>
        <taxon>Pseudovirgaria</taxon>
    </lineage>
</organism>
<comment type="similarity">
    <text evidence="2 7">Belongs to the major facilitator superfamily. Sugar transporter (TC 2.A.1.1) family.</text>
</comment>
<feature type="transmembrane region" description="Helical" evidence="8">
    <location>
        <begin position="121"/>
        <end position="140"/>
    </location>
</feature>
<dbReference type="PROSITE" id="PS50850">
    <property type="entry name" value="MFS"/>
    <property type="match status" value="1"/>
</dbReference>
<feature type="transmembrane region" description="Helical" evidence="8">
    <location>
        <begin position="181"/>
        <end position="200"/>
    </location>
</feature>
<evidence type="ECO:0000259" key="9">
    <source>
        <dbReference type="PROSITE" id="PS50850"/>
    </source>
</evidence>
<dbReference type="InterPro" id="IPR020846">
    <property type="entry name" value="MFS_dom"/>
</dbReference>
<evidence type="ECO:0000256" key="7">
    <source>
        <dbReference type="RuleBase" id="RU003346"/>
    </source>
</evidence>
<dbReference type="GO" id="GO:0005351">
    <property type="term" value="F:carbohydrate:proton symporter activity"/>
    <property type="evidence" value="ECO:0007669"/>
    <property type="project" value="TreeGrafter"/>
</dbReference>
<feature type="transmembrane region" description="Helical" evidence="8">
    <location>
        <begin position="373"/>
        <end position="396"/>
    </location>
</feature>
<accession>A0A6A6WLS2</accession>
<dbReference type="FunFam" id="1.20.1250.20:FF:000134">
    <property type="entry name" value="MFS sugar transporter protein"/>
    <property type="match status" value="1"/>
</dbReference>
<feature type="transmembrane region" description="Helical" evidence="8">
    <location>
        <begin position="443"/>
        <end position="460"/>
    </location>
</feature>
<feature type="domain" description="Major facilitator superfamily (MFS) profile" evidence="9">
    <location>
        <begin position="52"/>
        <end position="494"/>
    </location>
</feature>
<feature type="transmembrane region" description="Helical" evidence="8">
    <location>
        <begin position="212"/>
        <end position="234"/>
    </location>
</feature>
<protein>
    <submittedName>
        <fullName evidence="10">General substrate transporter</fullName>
    </submittedName>
</protein>
<dbReference type="AlphaFoldDB" id="A0A6A6WLS2"/>
<dbReference type="NCBIfam" id="TIGR00879">
    <property type="entry name" value="SP"/>
    <property type="match status" value="1"/>
</dbReference>
<dbReference type="PANTHER" id="PTHR48022:SF70">
    <property type="entry name" value="MONOSACCHARIDE TRANSPORTER, PUTATIVE (AFU_ORTHOLOGUE AFUA_5G14540)-RELATED"/>
    <property type="match status" value="1"/>
</dbReference>
<dbReference type="Pfam" id="PF00083">
    <property type="entry name" value="Sugar_tr"/>
    <property type="match status" value="1"/>
</dbReference>
<feature type="transmembrane region" description="Helical" evidence="8">
    <location>
        <begin position="93"/>
        <end position="114"/>
    </location>
</feature>